<evidence type="ECO:0000313" key="3">
    <source>
        <dbReference type="EMBL" id="KAK7318784.1"/>
    </source>
</evidence>
<comment type="caution">
    <text evidence="3">The sequence shown here is derived from an EMBL/GenBank/DDBJ whole genome shotgun (WGS) entry which is preliminary data.</text>
</comment>
<reference evidence="3 4" key="1">
    <citation type="submission" date="2024-01" db="EMBL/GenBank/DDBJ databases">
        <title>The genomes of 5 underutilized Papilionoideae crops provide insights into root nodulation and disease resistance.</title>
        <authorList>
            <person name="Yuan L."/>
        </authorList>
    </citation>
    <scope>NUCLEOTIDE SEQUENCE [LARGE SCALE GENOMIC DNA]</scope>
    <source>
        <strain evidence="3">LY-2023</strain>
        <tissue evidence="3">Leaf</tissue>
    </source>
</reference>
<evidence type="ECO:0000256" key="2">
    <source>
        <dbReference type="SAM" id="Phobius"/>
    </source>
</evidence>
<organism evidence="3 4">
    <name type="scientific">Clitoria ternatea</name>
    <name type="common">Butterfly pea</name>
    <dbReference type="NCBI Taxonomy" id="43366"/>
    <lineage>
        <taxon>Eukaryota</taxon>
        <taxon>Viridiplantae</taxon>
        <taxon>Streptophyta</taxon>
        <taxon>Embryophyta</taxon>
        <taxon>Tracheophyta</taxon>
        <taxon>Spermatophyta</taxon>
        <taxon>Magnoliopsida</taxon>
        <taxon>eudicotyledons</taxon>
        <taxon>Gunneridae</taxon>
        <taxon>Pentapetalae</taxon>
        <taxon>rosids</taxon>
        <taxon>fabids</taxon>
        <taxon>Fabales</taxon>
        <taxon>Fabaceae</taxon>
        <taxon>Papilionoideae</taxon>
        <taxon>50 kb inversion clade</taxon>
        <taxon>NPAAA clade</taxon>
        <taxon>indigoferoid/millettioid clade</taxon>
        <taxon>Phaseoleae</taxon>
        <taxon>Clitoria</taxon>
    </lineage>
</organism>
<protein>
    <submittedName>
        <fullName evidence="3">Uncharacterized protein</fullName>
    </submittedName>
</protein>
<accession>A0AAN9Q2K6</accession>
<gene>
    <name evidence="3" type="ORF">RJT34_03491</name>
</gene>
<name>A0AAN9Q2K6_CLITE</name>
<keyword evidence="2" id="KW-1133">Transmembrane helix</keyword>
<dbReference type="EMBL" id="JAYKXN010000001">
    <property type="protein sequence ID" value="KAK7318784.1"/>
    <property type="molecule type" value="Genomic_DNA"/>
</dbReference>
<feature type="transmembrane region" description="Helical" evidence="2">
    <location>
        <begin position="36"/>
        <end position="56"/>
    </location>
</feature>
<sequence>MVFEGQTCNLYNLHHTLHTQRLSISSSLQYPFTPNLYVIHLLIFSLSSNLLLFILASHSIEEREREIARERERESSGFAENPSEFKEPPLFQPGLSCCSGRLFFVFAFTVAQPTTTTQKKSFFCSISFCGCVLSLSFSRDWCVRR</sequence>
<evidence type="ECO:0000313" key="4">
    <source>
        <dbReference type="Proteomes" id="UP001359559"/>
    </source>
</evidence>
<keyword evidence="2" id="KW-0472">Membrane</keyword>
<keyword evidence="2" id="KW-0812">Transmembrane</keyword>
<dbReference type="AlphaFoldDB" id="A0AAN9Q2K6"/>
<proteinExistence type="predicted"/>
<keyword evidence="4" id="KW-1185">Reference proteome</keyword>
<dbReference type="Proteomes" id="UP001359559">
    <property type="component" value="Unassembled WGS sequence"/>
</dbReference>
<evidence type="ECO:0000256" key="1">
    <source>
        <dbReference type="SAM" id="MobiDB-lite"/>
    </source>
</evidence>
<feature type="region of interest" description="Disordered" evidence="1">
    <location>
        <begin position="67"/>
        <end position="87"/>
    </location>
</feature>